<dbReference type="Proteomes" id="UP000304382">
    <property type="component" value="Unassembled WGS sequence"/>
</dbReference>
<gene>
    <name evidence="1" type="ORF">Harman_32810</name>
</gene>
<protein>
    <submittedName>
        <fullName evidence="1">Phosphate-binding protein</fullName>
    </submittedName>
</protein>
<name>A0A4C2ELZ8_9EURY</name>
<dbReference type="SUPFAM" id="SSF53850">
    <property type="entry name" value="Periplasmic binding protein-like II"/>
    <property type="match status" value="1"/>
</dbReference>
<dbReference type="AlphaFoldDB" id="A0A4C2ELZ8"/>
<dbReference type="RefSeq" id="WP_235007246.1">
    <property type="nucleotide sequence ID" value="NZ_BIXZ01000007.1"/>
</dbReference>
<keyword evidence="2" id="KW-1185">Reference proteome</keyword>
<dbReference type="PROSITE" id="PS51318">
    <property type="entry name" value="TAT"/>
    <property type="match status" value="1"/>
</dbReference>
<proteinExistence type="predicted"/>
<evidence type="ECO:0000313" key="1">
    <source>
        <dbReference type="EMBL" id="GCF15346.1"/>
    </source>
</evidence>
<dbReference type="EMBL" id="BIXZ01000007">
    <property type="protein sequence ID" value="GCF15346.1"/>
    <property type="molecule type" value="Genomic_DNA"/>
</dbReference>
<dbReference type="PANTHER" id="PTHR35841">
    <property type="entry name" value="PHOSPHONATES-BINDING PERIPLASMIC PROTEIN"/>
    <property type="match status" value="1"/>
</dbReference>
<dbReference type="Pfam" id="PF12974">
    <property type="entry name" value="Phosphonate-bd"/>
    <property type="match status" value="1"/>
</dbReference>
<reference evidence="1 2" key="1">
    <citation type="submission" date="2019-02" db="EMBL/GenBank/DDBJ databases">
        <title>Haloarcula mannanilyticum sp. nov., a mannan degrading haloarchaeon isolated from commercial salt.</title>
        <authorList>
            <person name="Enomoto S."/>
            <person name="Shimane Y."/>
            <person name="Kamekura M."/>
            <person name="Ito T."/>
            <person name="Moriya O."/>
            <person name="Ihara K."/>
            <person name="Takahashi-Ando N."/>
            <person name="Fukushima Y."/>
            <person name="Yoshida Y."/>
            <person name="Usama R."/>
            <person name="Takai K."/>
            <person name="Minegishi H."/>
        </authorList>
    </citation>
    <scope>NUCLEOTIDE SEQUENCE [LARGE SCALE GENOMIC DNA]</scope>
    <source>
        <strain evidence="1 2">MD130-1</strain>
    </source>
</reference>
<comment type="caution">
    <text evidence="1">The sequence shown here is derived from an EMBL/GenBank/DDBJ whole genome shotgun (WGS) entry which is preliminary data.</text>
</comment>
<accession>A0A4C2ELZ8</accession>
<dbReference type="InterPro" id="IPR006311">
    <property type="entry name" value="TAT_signal"/>
</dbReference>
<dbReference type="PANTHER" id="PTHR35841:SF1">
    <property type="entry name" value="PHOSPHONATES-BINDING PERIPLASMIC PROTEIN"/>
    <property type="match status" value="1"/>
</dbReference>
<sequence length="341" mass="37171">MSDNQSGREGVSTLTDGTSISRRKFIAGSAATAVTAGLAGCGGAIGGSGSSGGETVTMLLTPGTPGDIRPRYEPVLRMLNDKVDGAEVEMEVPQNYSAIKPALESEQAEIGMDDVTLISNPDIMDVYGTNVTDGSAFYFSMMLVPLDSEIEKRTDVEGKTWAFADRLSTSGSIFALYTLQEAGLDIGEAPEEQPNDFEGSWTDHNQAIQRVANDKADGATTWGGNGFPHVPEKFESEFPERVTEKSSFLGDVGTEQPELRPIWFSFPIPKQPWYARQTWESPVKEEIGEVLRNSDQETISEYYPDDYDTDNPAFTTLRDTSMETYEPVIKRMNAVGIDPAA</sequence>
<evidence type="ECO:0000313" key="2">
    <source>
        <dbReference type="Proteomes" id="UP000304382"/>
    </source>
</evidence>
<organism evidence="1 2">
    <name type="scientific">Haloarcula mannanilytica</name>
    <dbReference type="NCBI Taxonomy" id="2509225"/>
    <lineage>
        <taxon>Archaea</taxon>
        <taxon>Methanobacteriati</taxon>
        <taxon>Methanobacteriota</taxon>
        <taxon>Stenosarchaea group</taxon>
        <taxon>Halobacteria</taxon>
        <taxon>Halobacteriales</taxon>
        <taxon>Haloarculaceae</taxon>
        <taxon>Haloarcula</taxon>
    </lineage>
</organism>
<dbReference type="Gene3D" id="3.40.190.10">
    <property type="entry name" value="Periplasmic binding protein-like II"/>
    <property type="match status" value="2"/>
</dbReference>